<dbReference type="RefSeq" id="WP_077925217.1">
    <property type="nucleotide sequence ID" value="NZ_BAABKE010000003.1"/>
</dbReference>
<evidence type="ECO:0000313" key="2">
    <source>
        <dbReference type="Proteomes" id="UP001500631"/>
    </source>
</evidence>
<evidence type="ECO:0000313" key="1">
    <source>
        <dbReference type="EMBL" id="GAA5097887.1"/>
    </source>
</evidence>
<dbReference type="Proteomes" id="UP001500631">
    <property type="component" value="Unassembled WGS sequence"/>
</dbReference>
<dbReference type="PANTHER" id="PTHR37816:SF2">
    <property type="entry name" value="DNA TOPOLOGY MODULATION PROTEIN FLAR-RELATED PROTEIN"/>
    <property type="match status" value="1"/>
</dbReference>
<accession>A0ABP9MLW7</accession>
<organism evidence="1 2">
    <name type="scientific">Wohlfahrtiimonas larvae</name>
    <dbReference type="NCBI Taxonomy" id="1157986"/>
    <lineage>
        <taxon>Bacteria</taxon>
        <taxon>Pseudomonadati</taxon>
        <taxon>Pseudomonadota</taxon>
        <taxon>Gammaproteobacteria</taxon>
        <taxon>Cardiobacteriales</taxon>
        <taxon>Ignatzschineriaceae</taxon>
        <taxon>Wohlfahrtiimonas</taxon>
    </lineage>
</organism>
<reference evidence="2" key="1">
    <citation type="journal article" date="2019" name="Int. J. Syst. Evol. Microbiol.">
        <title>The Global Catalogue of Microorganisms (GCM) 10K type strain sequencing project: providing services to taxonomists for standard genome sequencing and annotation.</title>
        <authorList>
            <consortium name="The Broad Institute Genomics Platform"/>
            <consortium name="The Broad Institute Genome Sequencing Center for Infectious Disease"/>
            <person name="Wu L."/>
            <person name="Ma J."/>
        </authorList>
    </citation>
    <scope>NUCLEOTIDE SEQUENCE [LARGE SCALE GENOMIC DNA]</scope>
    <source>
        <strain evidence="2">JCM 18424</strain>
    </source>
</reference>
<gene>
    <name evidence="1" type="ORF">GCM10023338_09710</name>
</gene>
<proteinExistence type="predicted"/>
<dbReference type="Pfam" id="PF13238">
    <property type="entry name" value="AAA_18"/>
    <property type="match status" value="1"/>
</dbReference>
<dbReference type="PANTHER" id="PTHR37816">
    <property type="entry name" value="YALI0E33011P"/>
    <property type="match status" value="1"/>
</dbReference>
<dbReference type="EMBL" id="BAABKE010000003">
    <property type="protein sequence ID" value="GAA5097887.1"/>
    <property type="molecule type" value="Genomic_DNA"/>
</dbReference>
<name>A0ABP9MLW7_9GAMM</name>
<keyword evidence="2" id="KW-1185">Reference proteome</keyword>
<comment type="caution">
    <text evidence="1">The sequence shown here is derived from an EMBL/GenBank/DDBJ whole genome shotgun (WGS) entry which is preliminary data.</text>
</comment>
<dbReference type="InterPro" id="IPR052922">
    <property type="entry name" value="Cytidylate_Kinase-2"/>
</dbReference>
<dbReference type="SUPFAM" id="SSF52540">
    <property type="entry name" value="P-loop containing nucleoside triphosphate hydrolases"/>
    <property type="match status" value="1"/>
</dbReference>
<dbReference type="Gene3D" id="3.40.50.300">
    <property type="entry name" value="P-loop containing nucleotide triphosphate hydrolases"/>
    <property type="match status" value="1"/>
</dbReference>
<protein>
    <submittedName>
        <fullName evidence="1">DNA topology modulation protein FlaR</fullName>
    </submittedName>
</protein>
<dbReference type="InterPro" id="IPR027417">
    <property type="entry name" value="P-loop_NTPase"/>
</dbReference>
<sequence>MKICIIGPSGVGKTTISQQLSCRLNITNHEFDDIYWDLSSEQYIKNSQDNINHRIQEIIQLDQWIMEGAYDQRLLPFFQESTTILRIKIPYWLCAFRLIIRFLDAKITHKKPIETWKDTVKLLKFSKTFDRRLDIFFQHHPELSHKMVIVKDFDTCIQAIRSA</sequence>